<feature type="region of interest" description="Disordered" evidence="1">
    <location>
        <begin position="153"/>
        <end position="205"/>
    </location>
</feature>
<dbReference type="Gramene" id="OBART09G12780.1">
    <property type="protein sequence ID" value="OBART09G12780.1"/>
    <property type="gene ID" value="OBART09G12780"/>
</dbReference>
<keyword evidence="3" id="KW-1185">Reference proteome</keyword>
<reference evidence="2" key="1">
    <citation type="journal article" date="2009" name="Rice">
        <title>De Novo Next Generation Sequencing of Plant Genomes.</title>
        <authorList>
            <person name="Rounsley S."/>
            <person name="Marri P.R."/>
            <person name="Yu Y."/>
            <person name="He R."/>
            <person name="Sisneros N."/>
            <person name="Goicoechea J.L."/>
            <person name="Lee S.J."/>
            <person name="Angelova A."/>
            <person name="Kudrna D."/>
            <person name="Luo M."/>
            <person name="Affourtit J."/>
            <person name="Desany B."/>
            <person name="Knight J."/>
            <person name="Niazi F."/>
            <person name="Egholm M."/>
            <person name="Wing R.A."/>
        </authorList>
    </citation>
    <scope>NUCLEOTIDE SEQUENCE [LARGE SCALE GENOMIC DNA]</scope>
    <source>
        <strain evidence="2">cv. IRGC 105608</strain>
    </source>
</reference>
<evidence type="ECO:0000313" key="3">
    <source>
        <dbReference type="Proteomes" id="UP000026960"/>
    </source>
</evidence>
<sequence length="240" mass="26177">MPPRRMFRPSPVNFLTRCRLSTSPLKAPPNSTTSASRGMVSGLDFGLLNSSRAGPLRRGAAIKTGTRVFADSRTSTKCLVCRLPRRTRPNRRRGCYLMQLDEGCLWLACRQLGDDGPGWKLDMTGCCCFKMNGPTTENDAGERHPVVRVVHHDGAVAGEERVGSEERRTTPAGNSTAPPPRPVVSVRRPRRRPATPPLRLLDPAAPLSAAHNASLRALSLLERATGRTESVTGRMENMTG</sequence>
<accession>A0A0D3H7P6</accession>
<proteinExistence type="predicted"/>
<dbReference type="PaxDb" id="65489-OBART09G12780.1"/>
<dbReference type="Proteomes" id="UP000026960">
    <property type="component" value="Chromosome 9"/>
</dbReference>
<feature type="compositionally biased region" description="Basic and acidic residues" evidence="1">
    <location>
        <begin position="153"/>
        <end position="169"/>
    </location>
</feature>
<dbReference type="EnsemblPlants" id="OBART09G12780.1">
    <property type="protein sequence ID" value="OBART09G12780.1"/>
    <property type="gene ID" value="OBART09G12780"/>
</dbReference>
<protein>
    <submittedName>
        <fullName evidence="2">Uncharacterized protein</fullName>
    </submittedName>
</protein>
<reference evidence="2" key="2">
    <citation type="submission" date="2015-03" db="UniProtKB">
        <authorList>
            <consortium name="EnsemblPlants"/>
        </authorList>
    </citation>
    <scope>IDENTIFICATION</scope>
</reference>
<organism evidence="2">
    <name type="scientific">Oryza barthii</name>
    <dbReference type="NCBI Taxonomy" id="65489"/>
    <lineage>
        <taxon>Eukaryota</taxon>
        <taxon>Viridiplantae</taxon>
        <taxon>Streptophyta</taxon>
        <taxon>Embryophyta</taxon>
        <taxon>Tracheophyta</taxon>
        <taxon>Spermatophyta</taxon>
        <taxon>Magnoliopsida</taxon>
        <taxon>Liliopsida</taxon>
        <taxon>Poales</taxon>
        <taxon>Poaceae</taxon>
        <taxon>BOP clade</taxon>
        <taxon>Oryzoideae</taxon>
        <taxon>Oryzeae</taxon>
        <taxon>Oryzinae</taxon>
        <taxon>Oryza</taxon>
    </lineage>
</organism>
<evidence type="ECO:0000313" key="2">
    <source>
        <dbReference type="EnsemblPlants" id="OBART09G12780.1"/>
    </source>
</evidence>
<dbReference type="AlphaFoldDB" id="A0A0D3H7P6"/>
<evidence type="ECO:0000256" key="1">
    <source>
        <dbReference type="SAM" id="MobiDB-lite"/>
    </source>
</evidence>
<name>A0A0D3H7P6_9ORYZ</name>
<dbReference type="HOGENOM" id="CLU_101162_0_0_1"/>